<dbReference type="GO" id="GO:0038023">
    <property type="term" value="F:signaling receptor activity"/>
    <property type="evidence" value="ECO:0007669"/>
    <property type="project" value="TreeGrafter"/>
</dbReference>
<dbReference type="PANTHER" id="PTHR20855">
    <property type="entry name" value="ADIPOR/PROGESTIN RECEPTOR-RELATED"/>
    <property type="match status" value="1"/>
</dbReference>
<accession>K1R662</accession>
<feature type="binding site" evidence="6">
    <location>
        <position position="259"/>
    </location>
    <ligand>
        <name>Zn(2+)</name>
        <dbReference type="ChEBI" id="CHEBI:29105"/>
    </ligand>
</feature>
<evidence type="ECO:0000256" key="4">
    <source>
        <dbReference type="ARBA" id="ARBA00022989"/>
    </source>
</evidence>
<evidence type="ECO:0000256" key="6">
    <source>
        <dbReference type="PIRSR" id="PIRSR604254-1"/>
    </source>
</evidence>
<evidence type="ECO:0000256" key="3">
    <source>
        <dbReference type="ARBA" id="ARBA00022692"/>
    </source>
</evidence>
<keyword evidence="6" id="KW-0862">Zinc</keyword>
<feature type="binding site" evidence="6">
    <location>
        <position position="106"/>
    </location>
    <ligand>
        <name>Zn(2+)</name>
        <dbReference type="ChEBI" id="CHEBI:29105"/>
    </ligand>
</feature>
<dbReference type="GO" id="GO:0046872">
    <property type="term" value="F:metal ion binding"/>
    <property type="evidence" value="ECO:0007669"/>
    <property type="project" value="UniProtKB-KW"/>
</dbReference>
<dbReference type="PANTHER" id="PTHR20855:SF92">
    <property type="entry name" value="PROGESTIN AND ADIPOQ RECEPTOR FAMILY MEMBER 3-LIKE"/>
    <property type="match status" value="1"/>
</dbReference>
<keyword evidence="6" id="KW-0479">Metal-binding</keyword>
<dbReference type="InParanoid" id="K1R662"/>
<dbReference type="OMA" id="HRVVMCH"/>
<dbReference type="GO" id="GO:0016020">
    <property type="term" value="C:membrane"/>
    <property type="evidence" value="ECO:0007669"/>
    <property type="project" value="UniProtKB-SubCell"/>
</dbReference>
<organism evidence="7">
    <name type="scientific">Magallana gigas</name>
    <name type="common">Pacific oyster</name>
    <name type="synonym">Crassostrea gigas</name>
    <dbReference type="NCBI Taxonomy" id="29159"/>
    <lineage>
        <taxon>Eukaryota</taxon>
        <taxon>Metazoa</taxon>
        <taxon>Spiralia</taxon>
        <taxon>Lophotrochozoa</taxon>
        <taxon>Mollusca</taxon>
        <taxon>Bivalvia</taxon>
        <taxon>Autobranchia</taxon>
        <taxon>Pteriomorphia</taxon>
        <taxon>Ostreida</taxon>
        <taxon>Ostreoidea</taxon>
        <taxon>Ostreidae</taxon>
        <taxon>Magallana</taxon>
    </lineage>
</organism>
<dbReference type="EMBL" id="JH816925">
    <property type="protein sequence ID" value="EKC41258.1"/>
    <property type="molecule type" value="Genomic_DNA"/>
</dbReference>
<reference evidence="7" key="1">
    <citation type="journal article" date="2012" name="Nature">
        <title>The oyster genome reveals stress adaptation and complexity of shell formation.</title>
        <authorList>
            <person name="Zhang G."/>
            <person name="Fang X."/>
            <person name="Guo X."/>
            <person name="Li L."/>
            <person name="Luo R."/>
            <person name="Xu F."/>
            <person name="Yang P."/>
            <person name="Zhang L."/>
            <person name="Wang X."/>
            <person name="Qi H."/>
            <person name="Xiong Z."/>
            <person name="Que H."/>
            <person name="Xie Y."/>
            <person name="Holland P.W."/>
            <person name="Paps J."/>
            <person name="Zhu Y."/>
            <person name="Wu F."/>
            <person name="Chen Y."/>
            <person name="Wang J."/>
            <person name="Peng C."/>
            <person name="Meng J."/>
            <person name="Yang L."/>
            <person name="Liu J."/>
            <person name="Wen B."/>
            <person name="Zhang N."/>
            <person name="Huang Z."/>
            <person name="Zhu Q."/>
            <person name="Feng Y."/>
            <person name="Mount A."/>
            <person name="Hedgecock D."/>
            <person name="Xu Z."/>
            <person name="Liu Y."/>
            <person name="Domazet-Loso T."/>
            <person name="Du Y."/>
            <person name="Sun X."/>
            <person name="Zhang S."/>
            <person name="Liu B."/>
            <person name="Cheng P."/>
            <person name="Jiang X."/>
            <person name="Li J."/>
            <person name="Fan D."/>
            <person name="Wang W."/>
            <person name="Fu W."/>
            <person name="Wang T."/>
            <person name="Wang B."/>
            <person name="Zhang J."/>
            <person name="Peng Z."/>
            <person name="Li Y."/>
            <person name="Li N."/>
            <person name="Wang J."/>
            <person name="Chen M."/>
            <person name="He Y."/>
            <person name="Tan F."/>
            <person name="Song X."/>
            <person name="Zheng Q."/>
            <person name="Huang R."/>
            <person name="Yang H."/>
            <person name="Du X."/>
            <person name="Chen L."/>
            <person name="Yang M."/>
            <person name="Gaffney P.M."/>
            <person name="Wang S."/>
            <person name="Luo L."/>
            <person name="She Z."/>
            <person name="Ming Y."/>
            <person name="Huang W."/>
            <person name="Zhang S."/>
            <person name="Huang B."/>
            <person name="Zhang Y."/>
            <person name="Qu T."/>
            <person name="Ni P."/>
            <person name="Miao G."/>
            <person name="Wang J."/>
            <person name="Wang Q."/>
            <person name="Steinberg C.E."/>
            <person name="Wang H."/>
            <person name="Li N."/>
            <person name="Qian L."/>
            <person name="Zhang G."/>
            <person name="Li Y."/>
            <person name="Yang H."/>
            <person name="Liu X."/>
            <person name="Wang J."/>
            <person name="Yin Y."/>
            <person name="Wang J."/>
        </authorList>
    </citation>
    <scope>NUCLEOTIDE SEQUENCE [LARGE SCALE GENOMIC DNA]</scope>
    <source>
        <strain evidence="7">05x7-T-G4-1.051#20</strain>
    </source>
</reference>
<evidence type="ECO:0000313" key="7">
    <source>
        <dbReference type="EMBL" id="EKC41258.1"/>
    </source>
</evidence>
<protein>
    <submittedName>
        <fullName evidence="7">Membrane progestin receptor beta</fullName>
    </submittedName>
</protein>
<dbReference type="OrthoDB" id="535992at2759"/>
<dbReference type="AlphaFoldDB" id="K1R662"/>
<dbReference type="KEGG" id="crg:105334090"/>
<comment type="similarity">
    <text evidence="2">Belongs to the ADIPOR family.</text>
</comment>
<dbReference type="HOGENOM" id="CLU_052356_1_0_1"/>
<proteinExistence type="inferred from homology"/>
<dbReference type="Pfam" id="PF03006">
    <property type="entry name" value="HlyIII"/>
    <property type="match status" value="1"/>
</dbReference>
<evidence type="ECO:0000256" key="5">
    <source>
        <dbReference type="ARBA" id="ARBA00023136"/>
    </source>
</evidence>
<comment type="subcellular location">
    <subcellularLocation>
        <location evidence="1">Membrane</location>
        <topology evidence="1">Multi-pass membrane protein</topology>
    </subcellularLocation>
</comment>
<gene>
    <name evidence="7" type="ORF">CGI_10007524</name>
</gene>
<dbReference type="InterPro" id="IPR004254">
    <property type="entry name" value="AdipoR/HlyIII-related"/>
</dbReference>
<name>K1R662_MAGGI</name>
<keyword evidence="7" id="KW-0675">Receptor</keyword>
<evidence type="ECO:0000256" key="2">
    <source>
        <dbReference type="ARBA" id="ARBA00007018"/>
    </source>
</evidence>
<feature type="binding site" evidence="6">
    <location>
        <position position="263"/>
    </location>
    <ligand>
        <name>Zn(2+)</name>
        <dbReference type="ChEBI" id="CHEBI:29105"/>
    </ligand>
</feature>
<keyword evidence="3" id="KW-0812">Transmembrane</keyword>
<keyword evidence="4" id="KW-1133">Transmembrane helix</keyword>
<keyword evidence="5" id="KW-0472">Membrane</keyword>
<evidence type="ECO:0000256" key="1">
    <source>
        <dbReference type="ARBA" id="ARBA00004141"/>
    </source>
</evidence>
<sequence>MVIKYLREGMPKTVSTSEVPVLYHEPHIEEGYRQSGLPWMYYISSLFQMHNETLNVWTHLIGFVLCVYNLLSFQDKYDLIDDPYMWPLVAGYAGMSAMFLFSACAHLMANTSSVVHYTGFGVDYAGLSLYGIGSVVLHFNYTVHHSVKGSFIHEYSVPIGCVLTIFVCVCGCVSKFRYSRPYPFARKLWIIVPVGLVFILVEIPILHRLYLYLLHRIHDESLIHHLGHMTFFIVAAVFFGSHIPERWYPGKFDLIGHSHQIFHVFIVLVAVEQTEALKIDIFNQRQNGLSHVTESKSSFIHTFGVVLFVLFVDSCSVYYFHRCVKDRETKSE</sequence>